<keyword evidence="2" id="KW-1185">Reference proteome</keyword>
<dbReference type="Proteomes" id="UP000246077">
    <property type="component" value="Unassembled WGS sequence"/>
</dbReference>
<reference evidence="2" key="1">
    <citation type="submission" date="2018-05" db="EMBL/GenBank/DDBJ databases">
        <title>Zavarzinia sp. HR-AS.</title>
        <authorList>
            <person name="Lee Y."/>
            <person name="Jeon C.O."/>
        </authorList>
    </citation>
    <scope>NUCLEOTIDE SEQUENCE [LARGE SCALE GENOMIC DNA]</scope>
    <source>
        <strain evidence="2">DSM 1231</strain>
    </source>
</reference>
<organism evidence="1 2">
    <name type="scientific">Zavarzinia compransoris</name>
    <dbReference type="NCBI Taxonomy" id="1264899"/>
    <lineage>
        <taxon>Bacteria</taxon>
        <taxon>Pseudomonadati</taxon>
        <taxon>Pseudomonadota</taxon>
        <taxon>Alphaproteobacteria</taxon>
        <taxon>Rhodospirillales</taxon>
        <taxon>Zavarziniaceae</taxon>
        <taxon>Zavarzinia</taxon>
    </lineage>
</organism>
<evidence type="ECO:0000313" key="2">
    <source>
        <dbReference type="Proteomes" id="UP000246077"/>
    </source>
</evidence>
<sequence>MVLDRFRDMARAVASACGDSALRCLLEEEWRQATERGPNRRPLPLGDLEAMLIFLVERIRRDYGVDALNQLLEDARTLGELREAVDNHHGH</sequence>
<proteinExistence type="predicted"/>
<evidence type="ECO:0000313" key="1">
    <source>
        <dbReference type="EMBL" id="PWR19042.1"/>
    </source>
</evidence>
<name>A0A317DX59_9PROT</name>
<comment type="caution">
    <text evidence="1">The sequence shown here is derived from an EMBL/GenBank/DDBJ whole genome shotgun (WGS) entry which is preliminary data.</text>
</comment>
<protein>
    <submittedName>
        <fullName evidence="1">Uncharacterized protein</fullName>
    </submittedName>
</protein>
<gene>
    <name evidence="1" type="ORF">DKG75_18945</name>
</gene>
<accession>A0A317DX59</accession>
<dbReference type="AlphaFoldDB" id="A0A317DX59"/>
<dbReference type="EMBL" id="QGLF01000005">
    <property type="protein sequence ID" value="PWR19042.1"/>
    <property type="molecule type" value="Genomic_DNA"/>
</dbReference>